<dbReference type="PANTHER" id="PTHR36930:SF1">
    <property type="entry name" value="MOSC DOMAIN-CONTAINING PROTEIN"/>
    <property type="match status" value="1"/>
</dbReference>
<dbReference type="PROSITE" id="PS51340">
    <property type="entry name" value="MOSC"/>
    <property type="match status" value="1"/>
</dbReference>
<organism evidence="3 4">
    <name type="scientific">Candidatus Thermofonsia Clade 1 bacterium</name>
    <dbReference type="NCBI Taxonomy" id="2364210"/>
    <lineage>
        <taxon>Bacteria</taxon>
        <taxon>Bacillati</taxon>
        <taxon>Chloroflexota</taxon>
        <taxon>Candidatus Thermofontia</taxon>
        <taxon>Candidatus Thermofonsia Clade 1</taxon>
    </lineage>
</organism>
<accession>A0A2M8PX48</accession>
<evidence type="ECO:0000313" key="2">
    <source>
        <dbReference type="EMBL" id="PJF35684.1"/>
    </source>
</evidence>
<dbReference type="Gene3D" id="2.40.33.20">
    <property type="entry name" value="PK beta-barrel domain-like"/>
    <property type="match status" value="1"/>
</dbReference>
<comment type="caution">
    <text evidence="3">The sequence shown here is derived from an EMBL/GenBank/DDBJ whole genome shotgun (WGS) entry which is preliminary data.</text>
</comment>
<sequence>MASLVIICSLFSESEPFMTIGTLESITYKPKQAPPVPRGYQRVAAQEARLIADYGIEGDRKGGHPKRNLNVMDTITLAELAAEGYPTGAGVLGENLVISGIDLRRLPAGAHLQIGAEAIVQLGKLREPCEQLTELDSRMPDSVVGRVGFMCRVVRGGLIRVGDPVAVVLPPETF</sequence>
<dbReference type="EMBL" id="PGTL01000032">
    <property type="protein sequence ID" value="PJF42118.1"/>
    <property type="molecule type" value="Genomic_DNA"/>
</dbReference>
<dbReference type="AlphaFoldDB" id="A0A2M8PX48"/>
<dbReference type="Proteomes" id="UP000228947">
    <property type="component" value="Unassembled WGS sequence"/>
</dbReference>
<dbReference type="Pfam" id="PF03473">
    <property type="entry name" value="MOSC"/>
    <property type="match status" value="1"/>
</dbReference>
<evidence type="ECO:0000313" key="4">
    <source>
        <dbReference type="Proteomes" id="UP000228947"/>
    </source>
</evidence>
<dbReference type="PANTHER" id="PTHR36930">
    <property type="entry name" value="METAL-SULFUR CLUSTER BIOSYNTHESIS PROTEINS YUAD-RELATED"/>
    <property type="match status" value="1"/>
</dbReference>
<dbReference type="SUPFAM" id="SSF50800">
    <property type="entry name" value="PK beta-barrel domain-like"/>
    <property type="match status" value="1"/>
</dbReference>
<dbReference type="GO" id="GO:0003824">
    <property type="term" value="F:catalytic activity"/>
    <property type="evidence" value="ECO:0007669"/>
    <property type="project" value="InterPro"/>
</dbReference>
<name>A0A2M8PX48_9CHLR</name>
<dbReference type="Proteomes" id="UP000229681">
    <property type="component" value="Unassembled WGS sequence"/>
</dbReference>
<dbReference type="EMBL" id="PGTM01000121">
    <property type="protein sequence ID" value="PJF35684.1"/>
    <property type="molecule type" value="Genomic_DNA"/>
</dbReference>
<feature type="domain" description="MOSC" evidence="1">
    <location>
        <begin position="42"/>
        <end position="168"/>
    </location>
</feature>
<reference evidence="4 5" key="1">
    <citation type="submission" date="2017-11" db="EMBL/GenBank/DDBJ databases">
        <title>Evolution of Phototrophy in the Chloroflexi Phylum Driven by Horizontal Gene Transfer.</title>
        <authorList>
            <person name="Ward L.M."/>
            <person name="Hemp J."/>
            <person name="Shih P.M."/>
            <person name="Mcglynn S.E."/>
            <person name="Fischer W."/>
        </authorList>
    </citation>
    <scope>NUCLEOTIDE SEQUENCE [LARGE SCALE GENOMIC DNA]</scope>
    <source>
        <strain evidence="3">CP1_1M</strain>
        <strain evidence="2">JP3_13</strain>
    </source>
</reference>
<dbReference type="InterPro" id="IPR011037">
    <property type="entry name" value="Pyrv_Knase-like_insert_dom_sf"/>
</dbReference>
<dbReference type="InterPro" id="IPR005302">
    <property type="entry name" value="MoCF_Sase_C"/>
</dbReference>
<protein>
    <recommendedName>
        <fullName evidence="1">MOSC domain-containing protein</fullName>
    </recommendedName>
</protein>
<dbReference type="GO" id="GO:0030170">
    <property type="term" value="F:pyridoxal phosphate binding"/>
    <property type="evidence" value="ECO:0007669"/>
    <property type="project" value="InterPro"/>
</dbReference>
<evidence type="ECO:0000259" key="1">
    <source>
        <dbReference type="PROSITE" id="PS51340"/>
    </source>
</evidence>
<evidence type="ECO:0000313" key="5">
    <source>
        <dbReference type="Proteomes" id="UP000229681"/>
    </source>
</evidence>
<accession>A0A2M8PDQ9</accession>
<evidence type="ECO:0000313" key="3">
    <source>
        <dbReference type="EMBL" id="PJF42118.1"/>
    </source>
</evidence>
<dbReference type="InterPro" id="IPR052716">
    <property type="entry name" value="MOSC_domain"/>
</dbReference>
<gene>
    <name evidence="2" type="ORF">CUN49_09280</name>
    <name evidence="3" type="ORF">CUN50_05295</name>
</gene>
<dbReference type="GO" id="GO:0030151">
    <property type="term" value="F:molybdenum ion binding"/>
    <property type="evidence" value="ECO:0007669"/>
    <property type="project" value="InterPro"/>
</dbReference>
<proteinExistence type="predicted"/>